<evidence type="ECO:0000313" key="3">
    <source>
        <dbReference type="Proteomes" id="UP000631300"/>
    </source>
</evidence>
<evidence type="ECO:0000313" key="2">
    <source>
        <dbReference type="EMBL" id="GGW92506.1"/>
    </source>
</evidence>
<dbReference type="RefSeq" id="WP_189407613.1">
    <property type="nucleotide sequence ID" value="NZ_BMXP01000008.1"/>
</dbReference>
<reference evidence="2" key="2">
    <citation type="submission" date="2020-09" db="EMBL/GenBank/DDBJ databases">
        <authorList>
            <person name="Sun Q."/>
            <person name="Kim S."/>
        </authorList>
    </citation>
    <scope>NUCLEOTIDE SEQUENCE</scope>
    <source>
        <strain evidence="2">KCTC 22164</strain>
    </source>
</reference>
<reference evidence="2" key="1">
    <citation type="journal article" date="2014" name="Int. J. Syst. Evol. Microbiol.">
        <title>Complete genome sequence of Corynebacterium casei LMG S-19264T (=DSM 44701T), isolated from a smear-ripened cheese.</title>
        <authorList>
            <consortium name="US DOE Joint Genome Institute (JGI-PGF)"/>
            <person name="Walter F."/>
            <person name="Albersmeier A."/>
            <person name="Kalinowski J."/>
            <person name="Ruckert C."/>
        </authorList>
    </citation>
    <scope>NUCLEOTIDE SEQUENCE</scope>
    <source>
        <strain evidence="2">KCTC 22164</strain>
    </source>
</reference>
<accession>A0A918JPC9</accession>
<dbReference type="EMBL" id="BMXP01000008">
    <property type="protein sequence ID" value="GGW92506.1"/>
    <property type="molecule type" value="Genomic_DNA"/>
</dbReference>
<name>A0A918JPC9_9ALTE</name>
<feature type="signal peptide" evidence="1">
    <location>
        <begin position="1"/>
        <end position="21"/>
    </location>
</feature>
<protein>
    <submittedName>
        <fullName evidence="2">Uncharacterized protein</fullName>
    </submittedName>
</protein>
<keyword evidence="3" id="KW-1185">Reference proteome</keyword>
<dbReference type="Proteomes" id="UP000631300">
    <property type="component" value="Unassembled WGS sequence"/>
</dbReference>
<sequence length="447" mass="46159">MFNKKVLAVALAAAFTSGAQAVVDLDATESQKITYASEVVTAGADTVEVINNGGLLDLTTTVGFTIGEGTSKYVRIDLANGTFGAAPSITIDTDANYTATLSAGGTADDSFVIYEVSATDGAGDIAPADEVSLSAASYIVSTDSVSSVSYRLYETATGAANKLENTLKFVNTQFTELASAATGELVVANDNEATVASGFTNFSAGSLGATSATIGYLNTDLSFKEAYDLDGTLVTAEDIIDDEQDIVFTGDFSFGEWTLEMDDACNSGSPVAITPTETGGIIEDVEDSTLTAGDWYVCVDVDGEEVIAKGTYDVTLADDMLGGDLGSITYDTTTIEVPYLTTFEDYNQRLILVNNGSAAADYSISFTTETGTEATAGDAATGSIPANSTLVLRSADVVTLDGRTRTSATIEVEGVDANIQAATQTVNLSDGTTDTVVLNANSITSLD</sequence>
<evidence type="ECO:0000256" key="1">
    <source>
        <dbReference type="SAM" id="SignalP"/>
    </source>
</evidence>
<dbReference type="AlphaFoldDB" id="A0A918JPC9"/>
<keyword evidence="1" id="KW-0732">Signal</keyword>
<feature type="chain" id="PRO_5038116489" evidence="1">
    <location>
        <begin position="22"/>
        <end position="447"/>
    </location>
</feature>
<proteinExistence type="predicted"/>
<comment type="caution">
    <text evidence="2">The sequence shown here is derived from an EMBL/GenBank/DDBJ whole genome shotgun (WGS) entry which is preliminary data.</text>
</comment>
<organism evidence="2 3">
    <name type="scientific">Alteromonas halophila</name>
    <dbReference type="NCBI Taxonomy" id="516698"/>
    <lineage>
        <taxon>Bacteria</taxon>
        <taxon>Pseudomonadati</taxon>
        <taxon>Pseudomonadota</taxon>
        <taxon>Gammaproteobacteria</taxon>
        <taxon>Alteromonadales</taxon>
        <taxon>Alteromonadaceae</taxon>
        <taxon>Alteromonas/Salinimonas group</taxon>
        <taxon>Alteromonas</taxon>
    </lineage>
</organism>
<gene>
    <name evidence="2" type="ORF">GCM10007391_28610</name>
</gene>